<organism evidence="3 4">
    <name type="scientific">Paractinoplanes globisporus</name>
    <dbReference type="NCBI Taxonomy" id="113565"/>
    <lineage>
        <taxon>Bacteria</taxon>
        <taxon>Bacillati</taxon>
        <taxon>Actinomycetota</taxon>
        <taxon>Actinomycetes</taxon>
        <taxon>Micromonosporales</taxon>
        <taxon>Micromonosporaceae</taxon>
        <taxon>Paractinoplanes</taxon>
    </lineage>
</organism>
<dbReference type="InterPro" id="IPR035905">
    <property type="entry name" value="Barstar-like_sf"/>
</dbReference>
<evidence type="ECO:0000259" key="2">
    <source>
        <dbReference type="Pfam" id="PF01337"/>
    </source>
</evidence>
<dbReference type="InterPro" id="IPR000468">
    <property type="entry name" value="Barstar"/>
</dbReference>
<gene>
    <name evidence="3" type="ORF">ACFY35_34070</name>
</gene>
<evidence type="ECO:0000313" key="4">
    <source>
        <dbReference type="Proteomes" id="UP001602245"/>
    </source>
</evidence>
<dbReference type="RefSeq" id="WP_020514703.1">
    <property type="nucleotide sequence ID" value="NZ_JBIAZU010000006.1"/>
</dbReference>
<name>A0ABW6WMH2_9ACTN</name>
<accession>A0ABW6WMH2</accession>
<comment type="caution">
    <text evidence="3">The sequence shown here is derived from an EMBL/GenBank/DDBJ whole genome shotgun (WGS) entry which is preliminary data.</text>
</comment>
<proteinExistence type="inferred from homology"/>
<comment type="similarity">
    <text evidence="1">Belongs to the barstar family.</text>
</comment>
<evidence type="ECO:0000313" key="3">
    <source>
        <dbReference type="EMBL" id="MFF5294493.1"/>
    </source>
</evidence>
<feature type="domain" description="Barstar (barnase inhibitor)" evidence="2">
    <location>
        <begin position="47"/>
        <end position="146"/>
    </location>
</feature>
<dbReference type="EMBL" id="JBIAZU010000006">
    <property type="protein sequence ID" value="MFF5294493.1"/>
    <property type="molecule type" value="Genomic_DNA"/>
</dbReference>
<dbReference type="Proteomes" id="UP001602245">
    <property type="component" value="Unassembled WGS sequence"/>
</dbReference>
<reference evidence="3 4" key="1">
    <citation type="submission" date="2024-10" db="EMBL/GenBank/DDBJ databases">
        <title>The Natural Products Discovery Center: Release of the First 8490 Sequenced Strains for Exploring Actinobacteria Biosynthetic Diversity.</title>
        <authorList>
            <person name="Kalkreuter E."/>
            <person name="Kautsar S.A."/>
            <person name="Yang D."/>
            <person name="Bader C.D."/>
            <person name="Teijaro C.N."/>
            <person name="Fluegel L."/>
            <person name="Davis C.M."/>
            <person name="Simpson J.R."/>
            <person name="Lauterbach L."/>
            <person name="Steele A.D."/>
            <person name="Gui C."/>
            <person name="Meng S."/>
            <person name="Li G."/>
            <person name="Viehrig K."/>
            <person name="Ye F."/>
            <person name="Su P."/>
            <person name="Kiefer A.F."/>
            <person name="Nichols A."/>
            <person name="Cepeda A.J."/>
            <person name="Yan W."/>
            <person name="Fan B."/>
            <person name="Jiang Y."/>
            <person name="Adhikari A."/>
            <person name="Zheng C.-J."/>
            <person name="Schuster L."/>
            <person name="Cowan T.M."/>
            <person name="Smanski M.J."/>
            <person name="Chevrette M.G."/>
            <person name="De Carvalho L.P.S."/>
            <person name="Shen B."/>
        </authorList>
    </citation>
    <scope>NUCLEOTIDE SEQUENCE [LARGE SCALE GENOMIC DNA]</scope>
    <source>
        <strain evidence="3 4">NPDC000087</strain>
    </source>
</reference>
<dbReference type="Pfam" id="PF01337">
    <property type="entry name" value="Barstar"/>
    <property type="match status" value="1"/>
</dbReference>
<dbReference type="Gene3D" id="3.30.370.10">
    <property type="entry name" value="Barstar-like"/>
    <property type="match status" value="1"/>
</dbReference>
<dbReference type="SUPFAM" id="SSF52038">
    <property type="entry name" value="Barstar-related"/>
    <property type="match status" value="1"/>
</dbReference>
<protein>
    <submittedName>
        <fullName evidence="3">Barstar family protein</fullName>
    </submittedName>
</protein>
<evidence type="ECO:0000256" key="1">
    <source>
        <dbReference type="ARBA" id="ARBA00006845"/>
    </source>
</evidence>
<sequence length="178" mass="19953">MAAFDPEVELTHPADYRLMMNTFVTLFWRSELLQRSLDELVALGYDLVHVDATAWTTEQDLHRDIAAALRFPSYYGHNLAALNDCLSDVGSMEYGTSPAVTGLALVISGYDKFYAIEPDLAHSLLDIFARQARHAALIGHRMMCLVQTDDPQIAIAPVGAMPVEWNQSEWLTSNRRPE</sequence>
<keyword evidence="4" id="KW-1185">Reference proteome</keyword>